<dbReference type="GO" id="GO:0032259">
    <property type="term" value="P:methylation"/>
    <property type="evidence" value="ECO:0007669"/>
    <property type="project" value="UniProtKB-KW"/>
</dbReference>
<comment type="catalytic activity">
    <reaction evidence="1 9">
        <text>S-adenosyl-L-methionine + a thiopurine = S-adenosyl-L-homocysteine + a thiopurine S-methylether.</text>
        <dbReference type="EC" id="2.1.1.67"/>
    </reaction>
</comment>
<comment type="similarity">
    <text evidence="3 9">Belongs to the class I-like SAM-binding methyltransferase superfamily. TPMT family.</text>
</comment>
<dbReference type="InterPro" id="IPR029063">
    <property type="entry name" value="SAM-dependent_MTases_sf"/>
</dbReference>
<dbReference type="InterPro" id="IPR008854">
    <property type="entry name" value="TPMT"/>
</dbReference>
<dbReference type="InterPro" id="IPR025835">
    <property type="entry name" value="Thiopurine_S-MeTrfase"/>
</dbReference>
<dbReference type="Gene3D" id="3.40.50.150">
    <property type="entry name" value="Vaccinia Virus protein VP39"/>
    <property type="match status" value="1"/>
</dbReference>
<feature type="binding site" evidence="9">
    <location>
        <position position="10"/>
    </location>
    <ligand>
        <name>S-adenosyl-L-methionine</name>
        <dbReference type="ChEBI" id="CHEBI:59789"/>
    </ligand>
</feature>
<feature type="binding site" evidence="9">
    <location>
        <position position="123"/>
    </location>
    <ligand>
        <name>S-adenosyl-L-methionine</name>
        <dbReference type="ChEBI" id="CHEBI:59789"/>
    </ligand>
</feature>
<keyword evidence="7 9" id="KW-0808">Transferase</keyword>
<dbReference type="PROSITE" id="PS51585">
    <property type="entry name" value="SAM_MT_TPMT"/>
    <property type="match status" value="1"/>
</dbReference>
<feature type="binding site" evidence="9">
    <location>
        <position position="45"/>
    </location>
    <ligand>
        <name>S-adenosyl-L-methionine</name>
        <dbReference type="ChEBI" id="CHEBI:59789"/>
    </ligand>
</feature>
<dbReference type="NCBIfam" id="TIGR03840">
    <property type="entry name" value="TMPT_Se_Te"/>
    <property type="match status" value="1"/>
</dbReference>
<evidence type="ECO:0000256" key="4">
    <source>
        <dbReference type="ARBA" id="ARBA00011905"/>
    </source>
</evidence>
<evidence type="ECO:0000256" key="2">
    <source>
        <dbReference type="ARBA" id="ARBA00004496"/>
    </source>
</evidence>
<evidence type="ECO:0000256" key="7">
    <source>
        <dbReference type="ARBA" id="ARBA00022679"/>
    </source>
</evidence>
<proteinExistence type="inferred from homology"/>
<evidence type="ECO:0000313" key="10">
    <source>
        <dbReference type="EMBL" id="OAI83755.1"/>
    </source>
</evidence>
<evidence type="ECO:0000313" key="11">
    <source>
        <dbReference type="Proteomes" id="UP000077752"/>
    </source>
</evidence>
<accession>A0A177S893</accession>
<dbReference type="Pfam" id="PF05724">
    <property type="entry name" value="TPMT"/>
    <property type="match status" value="1"/>
</dbReference>
<dbReference type="GO" id="GO:0010038">
    <property type="term" value="P:response to metal ion"/>
    <property type="evidence" value="ECO:0007669"/>
    <property type="project" value="InterPro"/>
</dbReference>
<evidence type="ECO:0000256" key="9">
    <source>
        <dbReference type="HAMAP-Rule" id="MF_00812"/>
    </source>
</evidence>
<reference evidence="10 11" key="1">
    <citation type="submission" date="2016-03" db="EMBL/GenBank/DDBJ databases">
        <title>Draft Genome Assembly of Pseudomonas putida strain CBF10-2.</title>
        <authorList>
            <person name="Iyer R.S."/>
            <person name="Damania A."/>
        </authorList>
    </citation>
    <scope>NUCLEOTIDE SEQUENCE [LARGE SCALE GENOMIC DNA]</scope>
    <source>
        <strain evidence="10 11">CBF10-2</strain>
    </source>
</reference>
<evidence type="ECO:0000256" key="6">
    <source>
        <dbReference type="ARBA" id="ARBA00022603"/>
    </source>
</evidence>
<keyword evidence="5 9" id="KW-0963">Cytoplasm</keyword>
<dbReference type="InterPro" id="IPR022474">
    <property type="entry name" value="Thiopur_S-MeTfrase_Se/Te_detox"/>
</dbReference>
<organism evidence="10 11">
    <name type="scientific">Pseudomonas putida</name>
    <name type="common">Arthrobacter siderocapsulatus</name>
    <dbReference type="NCBI Taxonomy" id="303"/>
    <lineage>
        <taxon>Bacteria</taxon>
        <taxon>Pseudomonadati</taxon>
        <taxon>Pseudomonadota</taxon>
        <taxon>Gammaproteobacteria</taxon>
        <taxon>Pseudomonadales</taxon>
        <taxon>Pseudomonadaceae</taxon>
        <taxon>Pseudomonas</taxon>
    </lineage>
</organism>
<dbReference type="RefSeq" id="WP_064304893.1">
    <property type="nucleotide sequence ID" value="NZ_LUCV01000058.1"/>
</dbReference>
<dbReference type="GO" id="GO:0005737">
    <property type="term" value="C:cytoplasm"/>
    <property type="evidence" value="ECO:0007669"/>
    <property type="project" value="UniProtKB-SubCell"/>
</dbReference>
<keyword evidence="8 9" id="KW-0949">S-adenosyl-L-methionine</keyword>
<dbReference type="FunFam" id="3.40.50.150:FF:000101">
    <property type="entry name" value="Thiopurine S-methyltransferase"/>
    <property type="match status" value="1"/>
</dbReference>
<dbReference type="AlphaFoldDB" id="A0A177S893"/>
<comment type="caution">
    <text evidence="10">The sequence shown here is derived from an EMBL/GenBank/DDBJ whole genome shotgun (WGS) entry which is preliminary data.</text>
</comment>
<evidence type="ECO:0000256" key="8">
    <source>
        <dbReference type="ARBA" id="ARBA00022691"/>
    </source>
</evidence>
<feature type="binding site" evidence="9">
    <location>
        <position position="66"/>
    </location>
    <ligand>
        <name>S-adenosyl-L-methionine</name>
        <dbReference type="ChEBI" id="CHEBI:59789"/>
    </ligand>
</feature>
<dbReference type="PIRSF" id="PIRSF023956">
    <property type="entry name" value="Thiopurine_S-methyltransferase"/>
    <property type="match status" value="1"/>
</dbReference>
<dbReference type="GO" id="GO:0008119">
    <property type="term" value="F:thiopurine S-methyltransferase activity"/>
    <property type="evidence" value="ECO:0007669"/>
    <property type="project" value="UniProtKB-UniRule"/>
</dbReference>
<protein>
    <recommendedName>
        <fullName evidence="4 9">Thiopurine S-methyltransferase</fullName>
        <ecNumber evidence="4 9">2.1.1.67</ecNumber>
    </recommendedName>
    <alternativeName>
        <fullName evidence="9">Thiopurine methyltransferase</fullName>
    </alternativeName>
</protein>
<dbReference type="HAMAP" id="MF_00812">
    <property type="entry name" value="Thiopur_methtran"/>
    <property type="match status" value="1"/>
</dbReference>
<evidence type="ECO:0000256" key="5">
    <source>
        <dbReference type="ARBA" id="ARBA00022490"/>
    </source>
</evidence>
<dbReference type="Proteomes" id="UP000077752">
    <property type="component" value="Unassembled WGS sequence"/>
</dbReference>
<dbReference type="EC" id="2.1.1.67" evidence="4 9"/>
<keyword evidence="6 9" id="KW-0489">Methyltransferase</keyword>
<dbReference type="SUPFAM" id="SSF53335">
    <property type="entry name" value="S-adenosyl-L-methionine-dependent methyltransferases"/>
    <property type="match status" value="1"/>
</dbReference>
<dbReference type="EMBL" id="LUCV01000058">
    <property type="protein sequence ID" value="OAI83755.1"/>
    <property type="molecule type" value="Genomic_DNA"/>
</dbReference>
<name>A0A177S893_PSEPU</name>
<dbReference type="PANTHER" id="PTHR10259:SF11">
    <property type="entry name" value="THIOPURINE S-METHYLTRANSFERASE"/>
    <property type="match status" value="1"/>
</dbReference>
<comment type="subcellular location">
    <subcellularLocation>
        <location evidence="2 9">Cytoplasm</location>
    </subcellularLocation>
</comment>
<evidence type="ECO:0000256" key="1">
    <source>
        <dbReference type="ARBA" id="ARBA00000903"/>
    </source>
</evidence>
<dbReference type="NCBIfam" id="NF009732">
    <property type="entry name" value="PRK13255.1"/>
    <property type="match status" value="1"/>
</dbReference>
<sequence>MQADFWHKRWERNQIGFHQDQVNPYLARYWPTLAIDAGSRVLVPLCGKSLDLAWLAGQGLRVLGVELSQRAVEDFFVEQQLQPERYQHGAFSCYRSEGVEIWCGDFFELTAEDVAGCVGLYDRAALIALPPEMRQRYVAHLGAILPKGCRGVLVTMEYDQSKLDGPPFSVADDEVQALFAGRWQVSEEAVQDILGESWKFVQAGVGSLLERAYTLRS</sequence>
<evidence type="ECO:0000256" key="3">
    <source>
        <dbReference type="ARBA" id="ARBA00008145"/>
    </source>
</evidence>
<dbReference type="PANTHER" id="PTHR10259">
    <property type="entry name" value="THIOPURINE S-METHYLTRANSFERASE"/>
    <property type="match status" value="1"/>
</dbReference>
<gene>
    <name evidence="9" type="primary">tpm</name>
    <name evidence="10" type="ORF">AYO28_04110</name>
</gene>